<sequence length="194" mass="20644">MRIIAGRFKGRRLKTPAGGNTRPTSDRVRESLFSSLESLDVLTGAQVLDLCAGSGGLGFEALSRGAAHVTFIERAAAVCRVITANARALRAAREVDVVQAPAASGAARLPAGSIDLIFADPPYPMPETEVAEILEACRPLLRDAEALIVLERSSRSPEPSLPAGLEVFRHRKSGETALWFLQLEDAETSAVPAQ</sequence>
<keyword evidence="2 3" id="KW-0808">Transferase</keyword>
<dbReference type="Pfam" id="PF03602">
    <property type="entry name" value="Cons_hypoth95"/>
    <property type="match status" value="1"/>
</dbReference>
<dbReference type="InterPro" id="IPR004398">
    <property type="entry name" value="RNA_MeTrfase_RsmD"/>
</dbReference>
<dbReference type="PANTHER" id="PTHR43542">
    <property type="entry name" value="METHYLTRANSFERASE"/>
    <property type="match status" value="1"/>
</dbReference>
<evidence type="ECO:0000313" key="4">
    <source>
        <dbReference type="Proteomes" id="UP001589707"/>
    </source>
</evidence>
<evidence type="ECO:0000256" key="1">
    <source>
        <dbReference type="ARBA" id="ARBA00022603"/>
    </source>
</evidence>
<proteinExistence type="predicted"/>
<dbReference type="PIRSF" id="PIRSF004553">
    <property type="entry name" value="CHP00095"/>
    <property type="match status" value="1"/>
</dbReference>
<evidence type="ECO:0000256" key="2">
    <source>
        <dbReference type="ARBA" id="ARBA00022679"/>
    </source>
</evidence>
<accession>A0ABV5X4L0</accession>
<name>A0ABV5X4L0_9MICO</name>
<dbReference type="EMBL" id="JBHMAU010000071">
    <property type="protein sequence ID" value="MFB9777078.1"/>
    <property type="molecule type" value="Genomic_DNA"/>
</dbReference>
<dbReference type="RefSeq" id="WP_376840983.1">
    <property type="nucleotide sequence ID" value="NZ_JBHMAU010000071.1"/>
</dbReference>
<keyword evidence="1 3" id="KW-0489">Methyltransferase</keyword>
<dbReference type="PROSITE" id="PS00092">
    <property type="entry name" value="N6_MTASE"/>
    <property type="match status" value="1"/>
</dbReference>
<dbReference type="Proteomes" id="UP001589707">
    <property type="component" value="Unassembled WGS sequence"/>
</dbReference>
<reference evidence="3 4" key="1">
    <citation type="submission" date="2024-09" db="EMBL/GenBank/DDBJ databases">
        <authorList>
            <person name="Sun Q."/>
            <person name="Mori K."/>
        </authorList>
    </citation>
    <scope>NUCLEOTIDE SEQUENCE [LARGE SCALE GENOMIC DNA]</scope>
    <source>
        <strain evidence="3 4">JCM 11683</strain>
    </source>
</reference>
<gene>
    <name evidence="3" type="primary">rsmD</name>
    <name evidence="3" type="ORF">ACFFN1_11825</name>
</gene>
<keyword evidence="4" id="KW-1185">Reference proteome</keyword>
<protein>
    <submittedName>
        <fullName evidence="3">16S rRNA (Guanine(966)-N(2))-methyltransferase RsmD</fullName>
        <ecNumber evidence="3">2.1.1.171</ecNumber>
    </submittedName>
</protein>
<dbReference type="NCBIfam" id="TIGR00095">
    <property type="entry name" value="16S rRNA (guanine(966)-N(2))-methyltransferase RsmD"/>
    <property type="match status" value="1"/>
</dbReference>
<dbReference type="InterPro" id="IPR002052">
    <property type="entry name" value="DNA_methylase_N6_adenine_CS"/>
</dbReference>
<dbReference type="Gene3D" id="3.40.50.150">
    <property type="entry name" value="Vaccinia Virus protein VP39"/>
    <property type="match status" value="1"/>
</dbReference>
<organism evidence="3 4">
    <name type="scientific">Brevibacterium otitidis</name>
    <dbReference type="NCBI Taxonomy" id="53364"/>
    <lineage>
        <taxon>Bacteria</taxon>
        <taxon>Bacillati</taxon>
        <taxon>Actinomycetota</taxon>
        <taxon>Actinomycetes</taxon>
        <taxon>Micrococcales</taxon>
        <taxon>Brevibacteriaceae</taxon>
        <taxon>Brevibacterium</taxon>
    </lineage>
</organism>
<dbReference type="SUPFAM" id="SSF53335">
    <property type="entry name" value="S-adenosyl-L-methionine-dependent methyltransferases"/>
    <property type="match status" value="1"/>
</dbReference>
<dbReference type="EC" id="2.1.1.171" evidence="3"/>
<comment type="caution">
    <text evidence="3">The sequence shown here is derived from an EMBL/GenBank/DDBJ whole genome shotgun (WGS) entry which is preliminary data.</text>
</comment>
<dbReference type="CDD" id="cd02440">
    <property type="entry name" value="AdoMet_MTases"/>
    <property type="match status" value="1"/>
</dbReference>
<evidence type="ECO:0000313" key="3">
    <source>
        <dbReference type="EMBL" id="MFB9777078.1"/>
    </source>
</evidence>
<dbReference type="InterPro" id="IPR029063">
    <property type="entry name" value="SAM-dependent_MTases_sf"/>
</dbReference>
<dbReference type="GO" id="GO:0052913">
    <property type="term" value="F:16S rRNA (guanine(966)-N(2))-methyltransferase activity"/>
    <property type="evidence" value="ECO:0007669"/>
    <property type="project" value="UniProtKB-EC"/>
</dbReference>
<dbReference type="PANTHER" id="PTHR43542:SF1">
    <property type="entry name" value="METHYLTRANSFERASE"/>
    <property type="match status" value="1"/>
</dbReference>